<reference evidence="4" key="2">
    <citation type="submission" date="2015-07" db="EMBL/GenBank/DDBJ databases">
        <authorList>
            <consortium name="Consortium for Microbial Forensics and Genomics (microFORGE)"/>
            <person name="Knight B.M."/>
            <person name="Roberts D.P."/>
            <person name="Lin D."/>
            <person name="Hari K."/>
            <person name="Fletcher J."/>
            <person name="Melcher U."/>
            <person name="Blagden T."/>
            <person name="Winegar R.A."/>
        </authorList>
    </citation>
    <scope>NUCLEOTIDE SEQUENCE [LARGE SCALE GENOMIC DNA]</scope>
    <source>
        <strain evidence="4">DSM 23493</strain>
    </source>
</reference>
<protein>
    <submittedName>
        <fullName evidence="1 2">CotZ</fullName>
    </submittedName>
    <submittedName>
        <fullName evidence="3">Spore coat protein CotZ</fullName>
    </submittedName>
</protein>
<organism evidence="1 4">
    <name type="scientific">Lysinibacillus xylanilyticus</name>
    <dbReference type="NCBI Taxonomy" id="582475"/>
    <lineage>
        <taxon>Bacteria</taxon>
        <taxon>Bacillati</taxon>
        <taxon>Bacillota</taxon>
        <taxon>Bacilli</taxon>
        <taxon>Bacillales</taxon>
        <taxon>Bacillaceae</taxon>
        <taxon>Lysinibacillus</taxon>
    </lineage>
</organism>
<gene>
    <name evidence="1" type="ORF">ACZ11_19295</name>
    <name evidence="3" type="ORF">CWD94_27285</name>
    <name evidence="2" type="ORF">M5W82_07780</name>
</gene>
<sequence length="174" mass="18815">MGCGKPTNPIGPIHSAGCVCDVVRAILDIQNQAVRDECQPCTANCFLEPLGGIVSPARSHADTRVFMLITKDGTPFKAFFSSPTADPCICTSVFFRVEDMFDECCATLRVLEPLCSFDSSESTVDLLSRDGCCVNMKKICKVDDWNSTESCITVDLSCFCAVQCIADVDLGICD</sequence>
<reference evidence="3 5" key="3">
    <citation type="submission" date="2017-11" db="EMBL/GenBank/DDBJ databases">
        <title>Bacterial isolate from king chilli rhizosphere.</title>
        <authorList>
            <person name="Takhelmayum P."/>
            <person name="Sarangthem I."/>
        </authorList>
    </citation>
    <scope>NUCLEOTIDE SEQUENCE [LARGE SCALE GENOMIC DNA]</scope>
    <source>
        <strain evidence="3">T26</strain>
        <strain evidence="5">t26</strain>
    </source>
</reference>
<keyword evidence="6" id="KW-1185">Reference proteome</keyword>
<dbReference type="OrthoDB" id="1655185at2"/>
<dbReference type="EMBL" id="PHQY01000714">
    <property type="protein sequence ID" value="PJO40595.1"/>
    <property type="molecule type" value="Genomic_DNA"/>
</dbReference>
<evidence type="ECO:0000313" key="5">
    <source>
        <dbReference type="Proteomes" id="UP000232101"/>
    </source>
</evidence>
<dbReference type="InterPro" id="IPR019593">
    <property type="entry name" value="Spore_coat_protein_Z/Y"/>
</dbReference>
<dbReference type="EMBL" id="JAMDLZ010000013">
    <property type="protein sequence ID" value="MCY9546852.1"/>
    <property type="molecule type" value="Genomic_DNA"/>
</dbReference>
<evidence type="ECO:0000313" key="1">
    <source>
        <dbReference type="EMBL" id="KMY29255.1"/>
    </source>
</evidence>
<evidence type="ECO:0000313" key="6">
    <source>
        <dbReference type="Proteomes" id="UP001527052"/>
    </source>
</evidence>
<accession>A0A0K9F3Y5</accession>
<dbReference type="EMBL" id="LFXJ01000010">
    <property type="protein sequence ID" value="KMY29255.1"/>
    <property type="molecule type" value="Genomic_DNA"/>
</dbReference>
<evidence type="ECO:0000313" key="2">
    <source>
        <dbReference type="EMBL" id="MCY9546852.1"/>
    </source>
</evidence>
<reference evidence="2 6" key="4">
    <citation type="submission" date="2022-05" db="EMBL/GenBank/DDBJ databases">
        <title>Genome Sequencing of Bee-Associated Microbes.</title>
        <authorList>
            <person name="Dunlap C."/>
        </authorList>
    </citation>
    <scope>NUCLEOTIDE SEQUENCE [LARGE SCALE GENOMIC DNA]</scope>
    <source>
        <strain evidence="2 6">NRRL BD-083</strain>
    </source>
</reference>
<keyword evidence="2" id="KW-0946">Virion</keyword>
<comment type="caution">
    <text evidence="1">The sequence shown here is derived from an EMBL/GenBank/DDBJ whole genome shotgun (WGS) entry which is preliminary data.</text>
</comment>
<dbReference type="Proteomes" id="UP000232101">
    <property type="component" value="Unassembled WGS sequence"/>
</dbReference>
<dbReference type="PATRIC" id="fig|582475.4.peg.2925"/>
<proteinExistence type="predicted"/>
<dbReference type="AlphaFoldDB" id="A0A0K9F3Y5"/>
<dbReference type="RefSeq" id="WP_049668160.1">
    <property type="nucleotide sequence ID" value="NZ_CP158849.1"/>
</dbReference>
<evidence type="ECO:0000313" key="3">
    <source>
        <dbReference type="EMBL" id="PJO40595.1"/>
    </source>
</evidence>
<dbReference type="Proteomes" id="UP001527052">
    <property type="component" value="Unassembled WGS sequence"/>
</dbReference>
<dbReference type="Proteomes" id="UP000037326">
    <property type="component" value="Unassembled WGS sequence"/>
</dbReference>
<evidence type="ECO:0000313" key="4">
    <source>
        <dbReference type="Proteomes" id="UP000037326"/>
    </source>
</evidence>
<dbReference type="STRING" id="582475.ACZ11_19295"/>
<dbReference type="Pfam" id="PF10612">
    <property type="entry name" value="Spore-coat_CotZ"/>
    <property type="match status" value="1"/>
</dbReference>
<reference evidence="1" key="1">
    <citation type="submission" date="2015-07" db="EMBL/GenBank/DDBJ databases">
        <title>MeaNS - Measles Nucleotide Surveillance Program.</title>
        <authorList>
            <person name="Tran T."/>
            <person name="Druce J."/>
        </authorList>
    </citation>
    <scope>NUCLEOTIDE SEQUENCE</scope>
    <source>
        <strain evidence="1">DSM 23493</strain>
    </source>
</reference>
<name>A0A0K9F3Y5_9BACI</name>
<keyword evidence="2" id="KW-0167">Capsid protein</keyword>
<dbReference type="GeneID" id="96600358"/>